<sequence>MQVHTILVLLILVIAAVYLIREQRRYVLFRKYLDMSVHLQFHDVRQSMDAYKRGSVVLELRDMHAKVKTVVITKLQFSTAIFQVTAFDQIYFKSKTDKAQVLSVSFKVRRSALSGNKSHNVQVSLQGYFTDQHGREQTFKARIPVSEVRGPEFDVAIS</sequence>
<keyword evidence="1" id="KW-1133">Transmembrane helix</keyword>
<dbReference type="EMBL" id="VNHX01000011">
    <property type="protein sequence ID" value="TYP94647.1"/>
    <property type="molecule type" value="Genomic_DNA"/>
</dbReference>
<protein>
    <submittedName>
        <fullName evidence="2">Uncharacterized protein</fullName>
    </submittedName>
</protein>
<keyword evidence="1" id="KW-0472">Membrane</keyword>
<evidence type="ECO:0000256" key="1">
    <source>
        <dbReference type="SAM" id="Phobius"/>
    </source>
</evidence>
<keyword evidence="3" id="KW-1185">Reference proteome</keyword>
<reference evidence="2 3" key="1">
    <citation type="submission" date="2019-07" db="EMBL/GenBank/DDBJ databases">
        <title>Genomic Encyclopedia of Archaeal and Bacterial Type Strains, Phase II (KMG-II): from individual species to whole genera.</title>
        <authorList>
            <person name="Goeker M."/>
        </authorList>
    </citation>
    <scope>NUCLEOTIDE SEQUENCE [LARGE SCALE GENOMIC DNA]</scope>
    <source>
        <strain evidence="2 3">DSM 18850</strain>
    </source>
</reference>
<name>A0A5S5DFA4_9SPHI</name>
<gene>
    <name evidence="2" type="ORF">BC792_11155</name>
</gene>
<dbReference type="AlphaFoldDB" id="A0A5S5DFA4"/>
<evidence type="ECO:0000313" key="3">
    <source>
        <dbReference type="Proteomes" id="UP000325105"/>
    </source>
</evidence>
<evidence type="ECO:0000313" key="2">
    <source>
        <dbReference type="EMBL" id="TYP94647.1"/>
    </source>
</evidence>
<comment type="caution">
    <text evidence="2">The sequence shown here is derived from an EMBL/GenBank/DDBJ whole genome shotgun (WGS) entry which is preliminary data.</text>
</comment>
<keyword evidence="1" id="KW-0812">Transmembrane</keyword>
<dbReference type="OrthoDB" id="709634at2"/>
<proteinExistence type="predicted"/>
<feature type="transmembrane region" description="Helical" evidence="1">
    <location>
        <begin position="6"/>
        <end position="21"/>
    </location>
</feature>
<dbReference type="RefSeq" id="WP_148908770.1">
    <property type="nucleotide sequence ID" value="NZ_VNHX01000011.1"/>
</dbReference>
<accession>A0A5S5DFA4</accession>
<dbReference type="Proteomes" id="UP000325105">
    <property type="component" value="Unassembled WGS sequence"/>
</dbReference>
<organism evidence="2 3">
    <name type="scientific">Sphingobacterium allocomposti</name>
    <dbReference type="NCBI Taxonomy" id="415956"/>
    <lineage>
        <taxon>Bacteria</taxon>
        <taxon>Pseudomonadati</taxon>
        <taxon>Bacteroidota</taxon>
        <taxon>Sphingobacteriia</taxon>
        <taxon>Sphingobacteriales</taxon>
        <taxon>Sphingobacteriaceae</taxon>
        <taxon>Sphingobacterium</taxon>
    </lineage>
</organism>